<organism evidence="2 3">
    <name type="scientific">Eutypa lata (strain UCR-EL1)</name>
    <name type="common">Grapevine dieback disease fungus</name>
    <name type="synonym">Eutypa armeniacae</name>
    <dbReference type="NCBI Taxonomy" id="1287681"/>
    <lineage>
        <taxon>Eukaryota</taxon>
        <taxon>Fungi</taxon>
        <taxon>Dikarya</taxon>
        <taxon>Ascomycota</taxon>
        <taxon>Pezizomycotina</taxon>
        <taxon>Sordariomycetes</taxon>
        <taxon>Xylariomycetidae</taxon>
        <taxon>Xylariales</taxon>
        <taxon>Diatrypaceae</taxon>
        <taxon>Eutypa</taxon>
    </lineage>
</organism>
<feature type="region of interest" description="Disordered" evidence="1">
    <location>
        <begin position="25"/>
        <end position="349"/>
    </location>
</feature>
<keyword evidence="3" id="KW-1185">Reference proteome</keyword>
<dbReference type="EMBL" id="KB706581">
    <property type="protein sequence ID" value="EMR66804.1"/>
    <property type="molecule type" value="Genomic_DNA"/>
</dbReference>
<feature type="compositionally biased region" description="Low complexity" evidence="1">
    <location>
        <begin position="157"/>
        <end position="192"/>
    </location>
</feature>
<name>M7SKC7_EUTLA</name>
<dbReference type="OMA" id="YTYVHPD"/>
<feature type="compositionally biased region" description="Basic and acidic residues" evidence="1">
    <location>
        <begin position="25"/>
        <end position="39"/>
    </location>
</feature>
<feature type="compositionally biased region" description="Basic and acidic residues" evidence="1">
    <location>
        <begin position="48"/>
        <end position="58"/>
    </location>
</feature>
<feature type="region of interest" description="Disordered" evidence="1">
    <location>
        <begin position="368"/>
        <end position="423"/>
    </location>
</feature>
<evidence type="ECO:0000313" key="2">
    <source>
        <dbReference type="EMBL" id="EMR66804.1"/>
    </source>
</evidence>
<dbReference type="KEGG" id="ela:UCREL1_6221"/>
<reference evidence="3" key="1">
    <citation type="journal article" date="2013" name="Genome Announc.">
        <title>Draft genome sequence of the grapevine dieback fungus Eutypa lata UCR-EL1.</title>
        <authorList>
            <person name="Blanco-Ulate B."/>
            <person name="Rolshausen P.E."/>
            <person name="Cantu D."/>
        </authorList>
    </citation>
    <scope>NUCLEOTIDE SEQUENCE [LARGE SCALE GENOMIC DNA]</scope>
    <source>
        <strain evidence="3">UCR-EL1</strain>
    </source>
</reference>
<proteinExistence type="predicted"/>
<feature type="compositionally biased region" description="Low complexity" evidence="1">
    <location>
        <begin position="298"/>
        <end position="341"/>
    </location>
</feature>
<dbReference type="OrthoDB" id="3439480at2759"/>
<feature type="compositionally biased region" description="Basic and acidic residues" evidence="1">
    <location>
        <begin position="368"/>
        <end position="395"/>
    </location>
</feature>
<gene>
    <name evidence="2" type="ORF">UCREL1_6221</name>
</gene>
<evidence type="ECO:0000313" key="3">
    <source>
        <dbReference type="Proteomes" id="UP000012174"/>
    </source>
</evidence>
<sequence>MCKLNKYTDVYPGNRVVHHSEHEFCSRSRNGKPCDRAQEFRYPTEYIDSERLSPRATHEQYPPTPPRSSRSPSTSDSERPRRQSESYYANGGRVDVSSHKPPSPRRERADHVKFVEATSVPRNATRRSDVPSSRRPPSPYEDDFEVYETSYREPASDTKSNVSTTSSTSSKHSTTSKHSNSSKHSSNSSTTSKDSKESKSSGKHSKKNYDDDERDERDSSPPPAARPAKKVLIAEDPSHKSHRRQGSKTREYDSGDEDDNNNKNNSSNGSNDKVRYYTPGEEVQTRINRHNEEIANRPAAPISAPKSAPPKSAQPRSSPPKSSSKALAKVASNPAPASSARAKYRRGSVQVDDTMALTAKLDDLMISRQQAAEKEKRRQEREDRALQDRLKERLQRRSSTYGAADAGALTSPRHRNEPSVYRY</sequence>
<dbReference type="HOGENOM" id="CLU_648950_0_0_1"/>
<feature type="compositionally biased region" description="Basic and acidic residues" evidence="1">
    <location>
        <begin position="104"/>
        <end position="114"/>
    </location>
</feature>
<protein>
    <submittedName>
        <fullName evidence="2">Uncharacterized protein</fullName>
    </submittedName>
</protein>
<feature type="compositionally biased region" description="Low complexity" evidence="1">
    <location>
        <begin position="262"/>
        <end position="271"/>
    </location>
</feature>
<accession>M7SKC7</accession>
<dbReference type="Proteomes" id="UP000012174">
    <property type="component" value="Unassembled WGS sequence"/>
</dbReference>
<evidence type="ECO:0000256" key="1">
    <source>
        <dbReference type="SAM" id="MobiDB-lite"/>
    </source>
</evidence>
<dbReference type="AlphaFoldDB" id="M7SKC7"/>